<evidence type="ECO:0000256" key="10">
    <source>
        <dbReference type="ARBA" id="ARBA00023237"/>
    </source>
</evidence>
<dbReference type="AlphaFoldDB" id="A0Y8U6"/>
<protein>
    <submittedName>
        <fullName evidence="17">Putative TonB-dependent receptor</fullName>
    </submittedName>
</protein>
<feature type="signal peptide" evidence="14">
    <location>
        <begin position="1"/>
        <end position="27"/>
    </location>
</feature>
<keyword evidence="8 12" id="KW-0798">TonB box</keyword>
<evidence type="ECO:0000313" key="18">
    <source>
        <dbReference type="Proteomes" id="UP000004931"/>
    </source>
</evidence>
<feature type="domain" description="TonB-dependent receptor-like beta-barrel" evidence="15">
    <location>
        <begin position="326"/>
        <end position="719"/>
    </location>
</feature>
<evidence type="ECO:0000256" key="5">
    <source>
        <dbReference type="ARBA" id="ARBA00022692"/>
    </source>
</evidence>
<keyword evidence="9 11" id="KW-0472">Membrane</keyword>
<dbReference type="Pfam" id="PF00593">
    <property type="entry name" value="TonB_dep_Rec_b-barrel"/>
    <property type="match status" value="1"/>
</dbReference>
<dbReference type="PANTHER" id="PTHR32552:SF81">
    <property type="entry name" value="TONB-DEPENDENT OUTER MEMBRANE RECEPTOR"/>
    <property type="match status" value="1"/>
</dbReference>
<dbReference type="PANTHER" id="PTHR32552">
    <property type="entry name" value="FERRICHROME IRON RECEPTOR-RELATED"/>
    <property type="match status" value="1"/>
</dbReference>
<dbReference type="GO" id="GO:0006826">
    <property type="term" value="P:iron ion transport"/>
    <property type="evidence" value="ECO:0007669"/>
    <property type="project" value="UniProtKB-KW"/>
</dbReference>
<evidence type="ECO:0000256" key="13">
    <source>
        <dbReference type="SAM" id="MobiDB-lite"/>
    </source>
</evidence>
<sequence length="756" mass="83091">MKKRAITTAIAIAAGSLGMTMASSLVAAQNNGLEEIVVTARKRTESLQDVGLAVSAMSETEIKRTFARDLLDLSSVSPNLIIDDTGQGPGGVAAIFIRGIGAADVEKNFDPAVGVVVDGIFMGANAGSLLRSIDLASIEVLRGPQGTLFGRNTIGGLINVTHTQPTGEWGGKFRVGFEDYDTHYVDGILNFGVTDSLAAKVSLAKRDQGEGYYDNITTGENGRGAIDYQSYGINLLWDASEDLEFEFTYQNEETDQDTPELINTGQERHLLCNTYNYCSPSESQPISGDRLKTANLGLKSSGPSANRDNPFLVTSALDAVPIALAATFDTELYGLEARWSINESYNLDYLYGHWESDEEAITNWDGTPELLYGTSRPGSYDQDSHELRLTYDASGNLSFVGGLYYWENSYIAESNSWVGFPVPGSILDIYQFTEQDTKSSAIFFEGDYRVTDALTLTVGGRYTEDEKKSRQEGNVETISGDFTSNPEEDWSEFTPRVGARFAVNDDVMAFFTYSKGYRSGGFNGRVNSVIEAREAYDPETVDNYELGLKSEWFENRLRLNANMFYMEYNDKQEELQLPSVGGTGQKTVVTNASSATIQGVEVDVQAYITQNLSLRGNIGYLDTQYDGFGYEALDGSTVDLSDLEFRRAPDFTGSLDATYEWDTAGGNAWVRAAYHFIGEHYTNVTNSPELENDAQHLVDASVNYAMNNGLQFSLFGRNLTDEDGYSHGYDVAGLWSYAATRAPRTFGIEVQYSFGE</sequence>
<dbReference type="eggNOG" id="COG4771">
    <property type="taxonomic scope" value="Bacteria"/>
</dbReference>
<feature type="region of interest" description="Disordered" evidence="13">
    <location>
        <begin position="463"/>
        <end position="490"/>
    </location>
</feature>
<gene>
    <name evidence="17" type="ORF">GP2143_14881</name>
</gene>
<keyword evidence="14" id="KW-0732">Signal</keyword>
<evidence type="ECO:0000256" key="3">
    <source>
        <dbReference type="ARBA" id="ARBA00022452"/>
    </source>
</evidence>
<dbReference type="InterPro" id="IPR012910">
    <property type="entry name" value="Plug_dom"/>
</dbReference>
<evidence type="ECO:0000256" key="8">
    <source>
        <dbReference type="ARBA" id="ARBA00023077"/>
    </source>
</evidence>
<feature type="chain" id="PRO_5002630999" evidence="14">
    <location>
        <begin position="28"/>
        <end position="756"/>
    </location>
</feature>
<keyword evidence="4" id="KW-0410">Iron transport</keyword>
<keyword evidence="2 11" id="KW-0813">Transport</keyword>
<dbReference type="STRING" id="247633.GP2143_14881"/>
<dbReference type="Proteomes" id="UP000004931">
    <property type="component" value="Unassembled WGS sequence"/>
</dbReference>
<evidence type="ECO:0000256" key="4">
    <source>
        <dbReference type="ARBA" id="ARBA00022496"/>
    </source>
</evidence>
<reference evidence="17 18" key="1">
    <citation type="journal article" date="2010" name="J. Bacteriol.">
        <title>Genome sequence of the oligotrophic marine Gammaproteobacterium HTCC2143, isolated from the Oregon Coast.</title>
        <authorList>
            <person name="Oh H.M."/>
            <person name="Kang I."/>
            <person name="Ferriera S."/>
            <person name="Giovannoni S.J."/>
            <person name="Cho J.C."/>
        </authorList>
    </citation>
    <scope>NUCLEOTIDE SEQUENCE [LARGE SCALE GENOMIC DNA]</scope>
    <source>
        <strain evidence="17 18">HTCC2143</strain>
    </source>
</reference>
<keyword evidence="10 11" id="KW-0998">Cell outer membrane</keyword>
<keyword evidence="6" id="KW-0408">Iron</keyword>
<evidence type="ECO:0000256" key="7">
    <source>
        <dbReference type="ARBA" id="ARBA00023065"/>
    </source>
</evidence>
<keyword evidence="18" id="KW-1185">Reference proteome</keyword>
<accession>A0Y8U6</accession>
<comment type="similarity">
    <text evidence="11 12">Belongs to the TonB-dependent receptor family.</text>
</comment>
<evidence type="ECO:0000256" key="14">
    <source>
        <dbReference type="SAM" id="SignalP"/>
    </source>
</evidence>
<evidence type="ECO:0000256" key="1">
    <source>
        <dbReference type="ARBA" id="ARBA00004571"/>
    </source>
</evidence>
<dbReference type="InterPro" id="IPR036942">
    <property type="entry name" value="Beta-barrel_TonB_sf"/>
</dbReference>
<evidence type="ECO:0000256" key="12">
    <source>
        <dbReference type="RuleBase" id="RU003357"/>
    </source>
</evidence>
<evidence type="ECO:0000256" key="2">
    <source>
        <dbReference type="ARBA" id="ARBA00022448"/>
    </source>
</evidence>
<name>A0Y8U6_9GAMM</name>
<dbReference type="GO" id="GO:0009279">
    <property type="term" value="C:cell outer membrane"/>
    <property type="evidence" value="ECO:0007669"/>
    <property type="project" value="UniProtKB-SubCell"/>
</dbReference>
<evidence type="ECO:0000256" key="6">
    <source>
        <dbReference type="ARBA" id="ARBA00023004"/>
    </source>
</evidence>
<feature type="compositionally biased region" description="Polar residues" evidence="13">
    <location>
        <begin position="474"/>
        <end position="485"/>
    </location>
</feature>
<dbReference type="InterPro" id="IPR000531">
    <property type="entry name" value="Beta-barrel_TonB"/>
</dbReference>
<dbReference type="EMBL" id="AAVT01000001">
    <property type="protein sequence ID" value="EAW32550.1"/>
    <property type="molecule type" value="Genomic_DNA"/>
</dbReference>
<organism evidence="17 18">
    <name type="scientific">marine gamma proteobacterium HTCC2143</name>
    <dbReference type="NCBI Taxonomy" id="247633"/>
    <lineage>
        <taxon>Bacteria</taxon>
        <taxon>Pseudomonadati</taxon>
        <taxon>Pseudomonadota</taxon>
        <taxon>Gammaproteobacteria</taxon>
        <taxon>Cellvibrionales</taxon>
        <taxon>Spongiibacteraceae</taxon>
        <taxon>BD1-7 clade</taxon>
    </lineage>
</organism>
<dbReference type="Gene3D" id="2.40.170.20">
    <property type="entry name" value="TonB-dependent receptor, beta-barrel domain"/>
    <property type="match status" value="1"/>
</dbReference>
<dbReference type="OrthoDB" id="7051185at2"/>
<evidence type="ECO:0000256" key="11">
    <source>
        <dbReference type="PROSITE-ProRule" id="PRU01360"/>
    </source>
</evidence>
<evidence type="ECO:0000313" key="17">
    <source>
        <dbReference type="EMBL" id="EAW32550.1"/>
    </source>
</evidence>
<feature type="domain" description="TonB-dependent receptor plug" evidence="16">
    <location>
        <begin position="47"/>
        <end position="156"/>
    </location>
</feature>
<keyword evidence="3 11" id="KW-1134">Transmembrane beta strand</keyword>
<dbReference type="Pfam" id="PF07715">
    <property type="entry name" value="Plug"/>
    <property type="match status" value="1"/>
</dbReference>
<dbReference type="PROSITE" id="PS52016">
    <property type="entry name" value="TONB_DEPENDENT_REC_3"/>
    <property type="match status" value="1"/>
</dbReference>
<evidence type="ECO:0000259" key="16">
    <source>
        <dbReference type="Pfam" id="PF07715"/>
    </source>
</evidence>
<feature type="compositionally biased region" description="Basic and acidic residues" evidence="13">
    <location>
        <begin position="463"/>
        <end position="473"/>
    </location>
</feature>
<dbReference type="InterPro" id="IPR039426">
    <property type="entry name" value="TonB-dep_rcpt-like"/>
</dbReference>
<comment type="subcellular location">
    <subcellularLocation>
        <location evidence="1 11">Cell outer membrane</location>
        <topology evidence="1 11">Multi-pass membrane protein</topology>
    </subcellularLocation>
</comment>
<proteinExistence type="inferred from homology"/>
<evidence type="ECO:0000259" key="15">
    <source>
        <dbReference type="Pfam" id="PF00593"/>
    </source>
</evidence>
<dbReference type="SUPFAM" id="SSF56935">
    <property type="entry name" value="Porins"/>
    <property type="match status" value="1"/>
</dbReference>
<keyword evidence="17" id="KW-0675">Receptor</keyword>
<keyword evidence="7" id="KW-0406">Ion transport</keyword>
<evidence type="ECO:0000256" key="9">
    <source>
        <dbReference type="ARBA" id="ARBA00023136"/>
    </source>
</evidence>
<comment type="caution">
    <text evidence="17">The sequence shown here is derived from an EMBL/GenBank/DDBJ whole genome shotgun (WGS) entry which is preliminary data.</text>
</comment>
<keyword evidence="5 11" id="KW-0812">Transmembrane</keyword>